<comment type="similarity">
    <text evidence="1">Belongs to the eukaryotic ATPase epsilon family.</text>
</comment>
<evidence type="ECO:0000313" key="3">
    <source>
        <dbReference type="Proteomes" id="UP000243515"/>
    </source>
</evidence>
<dbReference type="PANTHER" id="PTHR12448:SF0">
    <property type="entry name" value="ATP SYNTHASE SUBUNIT EPSILON, MITOCHONDRIAL"/>
    <property type="match status" value="1"/>
</dbReference>
<dbReference type="Proteomes" id="UP000243515">
    <property type="component" value="Unassembled WGS sequence"/>
</dbReference>
<accession>A0A232LXS6</accession>
<dbReference type="CDD" id="cd12153">
    <property type="entry name" value="F1-ATPase_epsilon"/>
    <property type="match status" value="1"/>
</dbReference>
<dbReference type="PANTHER" id="PTHR12448">
    <property type="entry name" value="ATP SYNTHASE EPSILON CHAIN, MITOCHONDRIAL"/>
    <property type="match status" value="1"/>
</dbReference>
<dbReference type="GO" id="GO:0042776">
    <property type="term" value="P:proton motive force-driven mitochondrial ATP synthesis"/>
    <property type="evidence" value="ECO:0007669"/>
    <property type="project" value="TreeGrafter"/>
</dbReference>
<evidence type="ECO:0000313" key="2">
    <source>
        <dbReference type="EMBL" id="OXV08838.1"/>
    </source>
</evidence>
<dbReference type="GO" id="GO:0045259">
    <property type="term" value="C:proton-transporting ATP synthase complex"/>
    <property type="evidence" value="ECO:0007669"/>
    <property type="project" value="InterPro"/>
</dbReference>
<evidence type="ECO:0008006" key="4">
    <source>
        <dbReference type="Google" id="ProtNLM"/>
    </source>
</evidence>
<sequence length="74" mass="8213">MAFSWKAAGLTYNRYLAIAARTVRRSLKEGPRLQAERRDLMDLKFAKWESGKQGEVKPLAAANAVAMASQAESK</sequence>
<comment type="caution">
    <text evidence="2">The sequence shown here is derived from an EMBL/GenBank/DDBJ whole genome shotgun (WGS) entry which is preliminary data.</text>
</comment>
<dbReference type="Gene3D" id="1.10.1620.20">
    <property type="entry name" value="ATP synthase, F1 complex, epsilon subunit superfamily, mitochondrial"/>
    <property type="match status" value="1"/>
</dbReference>
<dbReference type="InterPro" id="IPR006721">
    <property type="entry name" value="ATP_synth_F1_esu_mt"/>
</dbReference>
<organism evidence="2 3">
    <name type="scientific">Elaphomyces granulatus</name>
    <dbReference type="NCBI Taxonomy" id="519963"/>
    <lineage>
        <taxon>Eukaryota</taxon>
        <taxon>Fungi</taxon>
        <taxon>Dikarya</taxon>
        <taxon>Ascomycota</taxon>
        <taxon>Pezizomycotina</taxon>
        <taxon>Eurotiomycetes</taxon>
        <taxon>Eurotiomycetidae</taxon>
        <taxon>Eurotiales</taxon>
        <taxon>Elaphomycetaceae</taxon>
        <taxon>Elaphomyces</taxon>
    </lineage>
</organism>
<dbReference type="OrthoDB" id="269124at2759"/>
<dbReference type="AlphaFoldDB" id="A0A232LXS6"/>
<evidence type="ECO:0000256" key="1">
    <source>
        <dbReference type="ARBA" id="ARBA00009502"/>
    </source>
</evidence>
<name>A0A232LXS6_9EURO</name>
<dbReference type="EMBL" id="NPHW01003859">
    <property type="protein sequence ID" value="OXV08838.1"/>
    <property type="molecule type" value="Genomic_DNA"/>
</dbReference>
<dbReference type="GO" id="GO:0005743">
    <property type="term" value="C:mitochondrial inner membrane"/>
    <property type="evidence" value="ECO:0007669"/>
    <property type="project" value="InterPro"/>
</dbReference>
<dbReference type="SUPFAM" id="SSF48690">
    <property type="entry name" value="Epsilon subunit of mitochondrial F1F0-ATP synthase"/>
    <property type="match status" value="1"/>
</dbReference>
<proteinExistence type="inferred from homology"/>
<gene>
    <name evidence="2" type="ORF">Egran_03399</name>
</gene>
<dbReference type="Pfam" id="PF04627">
    <property type="entry name" value="ATP-synt_Eps"/>
    <property type="match status" value="1"/>
</dbReference>
<dbReference type="GO" id="GO:0046933">
    <property type="term" value="F:proton-transporting ATP synthase activity, rotational mechanism"/>
    <property type="evidence" value="ECO:0007669"/>
    <property type="project" value="InterPro"/>
</dbReference>
<keyword evidence="3" id="KW-1185">Reference proteome</keyword>
<dbReference type="InterPro" id="IPR036742">
    <property type="entry name" value="ATP_synth_F1_esu_sf_mt"/>
</dbReference>
<reference evidence="2 3" key="1">
    <citation type="journal article" date="2015" name="Environ. Microbiol.">
        <title>Metagenome sequence of Elaphomyces granulatus from sporocarp tissue reveals Ascomycota ectomycorrhizal fingerprints of genome expansion and a Proteobacteria-rich microbiome.</title>
        <authorList>
            <person name="Quandt C.A."/>
            <person name="Kohler A."/>
            <person name="Hesse C.N."/>
            <person name="Sharpton T.J."/>
            <person name="Martin F."/>
            <person name="Spatafora J.W."/>
        </authorList>
    </citation>
    <scope>NUCLEOTIDE SEQUENCE [LARGE SCALE GENOMIC DNA]</scope>
    <source>
        <strain evidence="2 3">OSC145934</strain>
    </source>
</reference>
<protein>
    <recommendedName>
        <fullName evidence="4">Mitochondrial ATP synthase epsilon chain domain-containing protein</fullName>
    </recommendedName>
</protein>
<dbReference type="FunFam" id="1.10.1620.20:FF:000003">
    <property type="entry name" value="Mitochondrial ATP synthase epsilon chain domain-containing protein"/>
    <property type="match status" value="1"/>
</dbReference>